<feature type="transmembrane region" description="Helical" evidence="1">
    <location>
        <begin position="117"/>
        <end position="136"/>
    </location>
</feature>
<name>A0A6F8VHF9_9PROT</name>
<dbReference type="InterPro" id="IPR036197">
    <property type="entry name" value="NarG-like_sf"/>
</dbReference>
<keyword evidence="3" id="KW-1185">Reference proteome</keyword>
<dbReference type="RefSeq" id="WP_173068111.1">
    <property type="nucleotide sequence ID" value="NZ_AP022853.1"/>
</dbReference>
<dbReference type="SUPFAM" id="SSF103501">
    <property type="entry name" value="Respiratory nitrate reductase 1 gamma chain"/>
    <property type="match status" value="1"/>
</dbReference>
<dbReference type="Gene3D" id="1.20.950.20">
    <property type="entry name" value="Transmembrane di-heme cytochromes, Chain C"/>
    <property type="match status" value="1"/>
</dbReference>
<evidence type="ECO:0008006" key="4">
    <source>
        <dbReference type="Google" id="ProtNLM"/>
    </source>
</evidence>
<dbReference type="Proteomes" id="UP000502260">
    <property type="component" value="Chromosome"/>
</dbReference>
<feature type="transmembrane region" description="Helical" evidence="1">
    <location>
        <begin position="12"/>
        <end position="31"/>
    </location>
</feature>
<proteinExistence type="predicted"/>
<gene>
    <name evidence="2" type="ORF">SKTS_34230</name>
</gene>
<keyword evidence="1" id="KW-0812">Transmembrane</keyword>
<keyword evidence="1" id="KW-1133">Transmembrane helix</keyword>
<dbReference type="KEGG" id="slac:SKTS_34230"/>
<organism evidence="2 3">
    <name type="scientific">Sulfurimicrobium lacus</name>
    <dbReference type="NCBI Taxonomy" id="2715678"/>
    <lineage>
        <taxon>Bacteria</taxon>
        <taxon>Pseudomonadati</taxon>
        <taxon>Pseudomonadota</taxon>
        <taxon>Betaproteobacteria</taxon>
        <taxon>Nitrosomonadales</taxon>
        <taxon>Sulfuricellaceae</taxon>
        <taxon>Sulfurimicrobium</taxon>
    </lineage>
</organism>
<evidence type="ECO:0000256" key="1">
    <source>
        <dbReference type="SAM" id="Phobius"/>
    </source>
</evidence>
<dbReference type="AlphaFoldDB" id="A0A6F8VHF9"/>
<keyword evidence="1" id="KW-0472">Membrane</keyword>
<sequence length="219" mass="24656">MSDMDLLLWARGPGLQIALAICIFGMLLKLFEIFSLGRKPDLSVARPGNAAAGWITIFSRSLPNRTLLKRTFPTYLMGYTFHIGFFVALLFFAPHIQLFRKTVGLGWPALPSQLVDGVSLLTIVALLLMLAYRLYHPVKRFLSTFDDYASWALTLAPLLSGYLAFHHLLLPYTLMLAVHILSVELLLVFMPFTKLVHTMSLFVSRWYNGDALGHKGARL</sequence>
<accession>A0A6F8VHF9</accession>
<dbReference type="EMBL" id="AP022853">
    <property type="protein sequence ID" value="BCB28537.1"/>
    <property type="molecule type" value="Genomic_DNA"/>
</dbReference>
<feature type="transmembrane region" description="Helical" evidence="1">
    <location>
        <begin position="171"/>
        <end position="192"/>
    </location>
</feature>
<feature type="transmembrane region" description="Helical" evidence="1">
    <location>
        <begin position="148"/>
        <end position="165"/>
    </location>
</feature>
<feature type="transmembrane region" description="Helical" evidence="1">
    <location>
        <begin position="75"/>
        <end position="97"/>
    </location>
</feature>
<evidence type="ECO:0000313" key="2">
    <source>
        <dbReference type="EMBL" id="BCB28537.1"/>
    </source>
</evidence>
<reference evidence="3" key="1">
    <citation type="submission" date="2020-03" db="EMBL/GenBank/DDBJ databases">
        <title>Complete genome sequence of sulfur-oxidizing bacterium skT11.</title>
        <authorList>
            <person name="Kanda M."/>
            <person name="Kojima H."/>
            <person name="Fukui M."/>
        </authorList>
    </citation>
    <scope>NUCLEOTIDE SEQUENCE [LARGE SCALE GENOMIC DNA]</scope>
    <source>
        <strain evidence="3">skT11</strain>
    </source>
</reference>
<protein>
    <recommendedName>
        <fullName evidence="4">Nitrate reductase</fullName>
    </recommendedName>
</protein>
<evidence type="ECO:0000313" key="3">
    <source>
        <dbReference type="Proteomes" id="UP000502260"/>
    </source>
</evidence>